<dbReference type="Proteomes" id="UP000217163">
    <property type="component" value="Unassembled WGS sequence"/>
</dbReference>
<organism evidence="1 2">
    <name type="scientific">Pseudomonas avellanae</name>
    <dbReference type="NCBI Taxonomy" id="46257"/>
    <lineage>
        <taxon>Bacteria</taxon>
        <taxon>Pseudomonadati</taxon>
        <taxon>Pseudomonadota</taxon>
        <taxon>Gammaproteobacteria</taxon>
        <taxon>Pseudomonadales</taxon>
        <taxon>Pseudomonadaceae</taxon>
        <taxon>Pseudomonas</taxon>
    </lineage>
</organism>
<evidence type="ECO:0000313" key="2">
    <source>
        <dbReference type="Proteomes" id="UP000217163"/>
    </source>
</evidence>
<dbReference type="AlphaFoldDB" id="A0A261WNE8"/>
<protein>
    <submittedName>
        <fullName evidence="1">Uncharacterized protein</fullName>
    </submittedName>
</protein>
<sequence length="73" mass="8118">MMDEQAILLSMGVICEDLGERLLIHIRASPALAWRNIISNTRSALEAVIQFQGAGRRFGYNGLFHSTFVVAKL</sequence>
<proteinExistence type="predicted"/>
<comment type="caution">
    <text evidence="1">The sequence shown here is derived from an EMBL/GenBank/DDBJ whole genome shotgun (WGS) entry which is preliminary data.</text>
</comment>
<gene>
    <name evidence="1" type="ORF">CFN58_02325</name>
</gene>
<name>A0A261WNE8_9PSED</name>
<reference evidence="2" key="1">
    <citation type="journal article" date="2016" name="Sci. Rep.">
        <title>Genome analysis of the kiwifruit canker pathogen Pseudomonas syringae pv. actinidiae biovar 5.</title>
        <authorList>
            <person name="Fujikawa T."/>
            <person name="Sawada H."/>
        </authorList>
    </citation>
    <scope>NUCLEOTIDE SEQUENCE [LARGE SCALE GENOMIC DNA]</scope>
    <source>
        <strain evidence="2">MAFF 212061</strain>
    </source>
</reference>
<dbReference type="EMBL" id="NKQU01000033">
    <property type="protein sequence ID" value="OZI87679.1"/>
    <property type="molecule type" value="Genomic_DNA"/>
</dbReference>
<evidence type="ECO:0000313" key="1">
    <source>
        <dbReference type="EMBL" id="OZI87679.1"/>
    </source>
</evidence>
<accession>A0A261WNE8</accession>